<dbReference type="Proteomes" id="UP000824120">
    <property type="component" value="Chromosome 11"/>
</dbReference>
<dbReference type="GO" id="GO:0003677">
    <property type="term" value="F:DNA binding"/>
    <property type="evidence" value="ECO:0007669"/>
    <property type="project" value="UniProtKB-KW"/>
</dbReference>
<dbReference type="Pfam" id="PF25512">
    <property type="entry name" value="zf-CCCH_AtC3H23"/>
    <property type="match status" value="1"/>
</dbReference>
<keyword evidence="7" id="KW-1185">Reference proteome</keyword>
<accession>A0A9J5WPU3</accession>
<feature type="domain" description="AtC3H23-like CCCH zinc finger" evidence="5">
    <location>
        <begin position="53"/>
        <end position="83"/>
    </location>
</feature>
<dbReference type="PANTHER" id="PTHR14493:SF117">
    <property type="entry name" value="C3H1-TYPE DOMAIN-CONTAINING PROTEIN"/>
    <property type="match status" value="1"/>
</dbReference>
<dbReference type="InterPro" id="IPR045234">
    <property type="entry name" value="Unkempt-like"/>
</dbReference>
<dbReference type="PANTHER" id="PTHR14493">
    <property type="entry name" value="UNKEMPT FAMILY MEMBER"/>
    <property type="match status" value="1"/>
</dbReference>
<protein>
    <recommendedName>
        <fullName evidence="5">AtC3H23-like CCCH zinc finger domain-containing protein</fullName>
    </recommendedName>
</protein>
<name>A0A9J5WPU3_SOLCO</name>
<evidence type="ECO:0000313" key="6">
    <source>
        <dbReference type="EMBL" id="KAG5577341.1"/>
    </source>
</evidence>
<evidence type="ECO:0000259" key="5">
    <source>
        <dbReference type="Pfam" id="PF25512"/>
    </source>
</evidence>
<dbReference type="EMBL" id="JACXVP010000011">
    <property type="protein sequence ID" value="KAG5577341.1"/>
    <property type="molecule type" value="Genomic_DNA"/>
</dbReference>
<keyword evidence="1" id="KW-0479">Metal-binding</keyword>
<dbReference type="OrthoDB" id="749011at2759"/>
<dbReference type="GO" id="GO:0008270">
    <property type="term" value="F:zinc ion binding"/>
    <property type="evidence" value="ECO:0007669"/>
    <property type="project" value="UniProtKB-KW"/>
</dbReference>
<keyword evidence="2" id="KW-0863">Zinc-finger</keyword>
<comment type="caution">
    <text evidence="6">The sequence shown here is derived from an EMBL/GenBank/DDBJ whole genome shotgun (WGS) entry which is preliminary data.</text>
</comment>
<evidence type="ECO:0000256" key="3">
    <source>
        <dbReference type="ARBA" id="ARBA00022833"/>
    </source>
</evidence>
<sequence length="218" mass="25598">MAQTRNLWLIVKGISMIPSHPYYLSSSPFHNNLWGKRKILKNLRNSLVKISDNFRMYIYKVQKCSKLYSQDWTSCPFTHQGNNLCQAGTSCNRPVCFFAHTLNELRPETKYNWCYVYQYPLDIQSYPDIIIEKCPNGNWMIVPCNPQLQPLPHDHYYDTTSFGHGNSQNPQQIPPKTMSIFELFAQPPPSSSQTQPRFFAIMLKMRVIFHFFKQDMQS</sequence>
<keyword evidence="4" id="KW-0238">DNA-binding</keyword>
<reference evidence="6 7" key="1">
    <citation type="submission" date="2020-09" db="EMBL/GenBank/DDBJ databases">
        <title>De no assembly of potato wild relative species, Solanum commersonii.</title>
        <authorList>
            <person name="Cho K."/>
        </authorList>
    </citation>
    <scope>NUCLEOTIDE SEQUENCE [LARGE SCALE GENOMIC DNA]</scope>
    <source>
        <strain evidence="6">LZ3.2</strain>
        <tissue evidence="6">Leaf</tissue>
    </source>
</reference>
<evidence type="ECO:0000256" key="4">
    <source>
        <dbReference type="ARBA" id="ARBA00023125"/>
    </source>
</evidence>
<proteinExistence type="predicted"/>
<evidence type="ECO:0000313" key="7">
    <source>
        <dbReference type="Proteomes" id="UP000824120"/>
    </source>
</evidence>
<evidence type="ECO:0000256" key="2">
    <source>
        <dbReference type="ARBA" id="ARBA00022771"/>
    </source>
</evidence>
<gene>
    <name evidence="6" type="ORF">H5410_057475</name>
</gene>
<dbReference type="AlphaFoldDB" id="A0A9J5WPU3"/>
<evidence type="ECO:0000256" key="1">
    <source>
        <dbReference type="ARBA" id="ARBA00022723"/>
    </source>
</evidence>
<dbReference type="InterPro" id="IPR057444">
    <property type="entry name" value="Znf-CCCH_AtC3H23-like"/>
</dbReference>
<keyword evidence="3" id="KW-0862">Zinc</keyword>
<organism evidence="6 7">
    <name type="scientific">Solanum commersonii</name>
    <name type="common">Commerson's wild potato</name>
    <name type="synonym">Commerson's nightshade</name>
    <dbReference type="NCBI Taxonomy" id="4109"/>
    <lineage>
        <taxon>Eukaryota</taxon>
        <taxon>Viridiplantae</taxon>
        <taxon>Streptophyta</taxon>
        <taxon>Embryophyta</taxon>
        <taxon>Tracheophyta</taxon>
        <taxon>Spermatophyta</taxon>
        <taxon>Magnoliopsida</taxon>
        <taxon>eudicotyledons</taxon>
        <taxon>Gunneridae</taxon>
        <taxon>Pentapetalae</taxon>
        <taxon>asterids</taxon>
        <taxon>lamiids</taxon>
        <taxon>Solanales</taxon>
        <taxon>Solanaceae</taxon>
        <taxon>Solanoideae</taxon>
        <taxon>Solaneae</taxon>
        <taxon>Solanum</taxon>
    </lineage>
</organism>